<comment type="caution">
    <text evidence="3">The sequence shown here is derived from an EMBL/GenBank/DDBJ whole genome shotgun (WGS) entry which is preliminary data.</text>
</comment>
<sequence>MKNHMFREAMGKFATGITVVTTEHNNEIHGMTVNALMSISLEPKLIAISIDEKASLHKLLQETNQFGVSILQDNQKELSMVFAKQKEMVDEVEYDYIDTIPVLKQSLVTMACKVQSSVTAGDHMIFIAEVTSLDINEGSPILYYGGQYNTLSN</sequence>
<dbReference type="SUPFAM" id="SSF50475">
    <property type="entry name" value="FMN-binding split barrel"/>
    <property type="match status" value="1"/>
</dbReference>
<dbReference type="InterPro" id="IPR050268">
    <property type="entry name" value="NADH-dep_flavin_reductase"/>
</dbReference>
<feature type="domain" description="Flavin reductase like" evidence="2">
    <location>
        <begin position="10"/>
        <end position="150"/>
    </location>
</feature>
<proteinExistence type="predicted"/>
<dbReference type="PANTHER" id="PTHR30466:SF1">
    <property type="entry name" value="FMN REDUCTASE (NADH) RUTF"/>
    <property type="match status" value="1"/>
</dbReference>
<evidence type="ECO:0000313" key="3">
    <source>
        <dbReference type="EMBL" id="MDL4839560.1"/>
    </source>
</evidence>
<evidence type="ECO:0000259" key="2">
    <source>
        <dbReference type="SMART" id="SM00903"/>
    </source>
</evidence>
<dbReference type="InterPro" id="IPR002563">
    <property type="entry name" value="Flavin_Rdtase-like_dom"/>
</dbReference>
<dbReference type="RefSeq" id="WP_285930471.1">
    <property type="nucleotide sequence ID" value="NZ_JASTZU010000018.1"/>
</dbReference>
<protein>
    <submittedName>
        <fullName evidence="3">Flavin reductase family protein</fullName>
        <ecNumber evidence="3">1.-.-.-</ecNumber>
    </submittedName>
</protein>
<dbReference type="Pfam" id="PF01613">
    <property type="entry name" value="Flavin_Reduct"/>
    <property type="match status" value="1"/>
</dbReference>
<keyword evidence="1 3" id="KW-0560">Oxidoreductase</keyword>
<organism evidence="3 4">
    <name type="scientific">Aquibacillus rhizosphaerae</name>
    <dbReference type="NCBI Taxonomy" id="3051431"/>
    <lineage>
        <taxon>Bacteria</taxon>
        <taxon>Bacillati</taxon>
        <taxon>Bacillota</taxon>
        <taxon>Bacilli</taxon>
        <taxon>Bacillales</taxon>
        <taxon>Bacillaceae</taxon>
        <taxon>Aquibacillus</taxon>
    </lineage>
</organism>
<dbReference type="EMBL" id="JASTZU010000018">
    <property type="protein sequence ID" value="MDL4839560.1"/>
    <property type="molecule type" value="Genomic_DNA"/>
</dbReference>
<keyword evidence="4" id="KW-1185">Reference proteome</keyword>
<dbReference type="SMART" id="SM00903">
    <property type="entry name" value="Flavin_Reduct"/>
    <property type="match status" value="1"/>
</dbReference>
<dbReference type="EC" id="1.-.-.-" evidence="3"/>
<evidence type="ECO:0000256" key="1">
    <source>
        <dbReference type="ARBA" id="ARBA00023002"/>
    </source>
</evidence>
<evidence type="ECO:0000313" key="4">
    <source>
        <dbReference type="Proteomes" id="UP001235343"/>
    </source>
</evidence>
<dbReference type="GO" id="GO:0016491">
    <property type="term" value="F:oxidoreductase activity"/>
    <property type="evidence" value="ECO:0007669"/>
    <property type="project" value="UniProtKB-KW"/>
</dbReference>
<dbReference type="InterPro" id="IPR012349">
    <property type="entry name" value="Split_barrel_FMN-bd"/>
</dbReference>
<dbReference type="PANTHER" id="PTHR30466">
    <property type="entry name" value="FLAVIN REDUCTASE"/>
    <property type="match status" value="1"/>
</dbReference>
<gene>
    <name evidence="3" type="ORF">QQS35_03690</name>
</gene>
<accession>A0ABT7L4N6</accession>
<name>A0ABT7L4N6_9BACI</name>
<reference evidence="3 4" key="1">
    <citation type="submission" date="2023-06" db="EMBL/GenBank/DDBJ databases">
        <title>Aquibacillus rhizosphaerae LR5S19.</title>
        <authorList>
            <person name="Sun J.-Q."/>
        </authorList>
    </citation>
    <scope>NUCLEOTIDE SEQUENCE [LARGE SCALE GENOMIC DNA]</scope>
    <source>
        <strain evidence="3 4">LR5S19</strain>
    </source>
</reference>
<dbReference type="Proteomes" id="UP001235343">
    <property type="component" value="Unassembled WGS sequence"/>
</dbReference>
<dbReference type="Gene3D" id="2.30.110.10">
    <property type="entry name" value="Electron Transport, Fmn-binding Protein, Chain A"/>
    <property type="match status" value="1"/>
</dbReference>